<gene>
    <name evidence="1" type="ORF">SAMN06297129_1707</name>
</gene>
<protein>
    <submittedName>
        <fullName evidence="1">Uncharacterized protein</fullName>
    </submittedName>
</protein>
<dbReference type="OrthoDB" id="7851054at2"/>
<dbReference type="EMBL" id="OBEA01000003">
    <property type="protein sequence ID" value="SNY50158.1"/>
    <property type="molecule type" value="Genomic_DNA"/>
</dbReference>
<evidence type="ECO:0000313" key="2">
    <source>
        <dbReference type="Proteomes" id="UP000231655"/>
    </source>
</evidence>
<name>A0A285IQ87_9RHOB</name>
<sequence length="238" mass="24070">MLGLSSTATLAKDSANVTMFGADAAFLLPKGNMYFAGTLTDPRGGIAGADMDGSLAFGAGFGNPIDAVGVQVDVNITGTDPLGDSGGLGLKLGRALVLQPNHVIFGSVAASNLAPWGDAAAGDTRWNVTVSGMTQIDGPTLIHPVMWTVGYGSDAVLVTPGSSTTEEGFFAGVGIGVTKYLGVAVSGTENQLNAGIGLKVPGVEGLNVSFGVNDITDNMERKQKILSVSYSINNVFGG</sequence>
<accession>A0A285IQ87</accession>
<reference evidence="1 2" key="1">
    <citation type="submission" date="2017-09" db="EMBL/GenBank/DDBJ databases">
        <authorList>
            <person name="Ehlers B."/>
            <person name="Leendertz F.H."/>
        </authorList>
    </citation>
    <scope>NUCLEOTIDE SEQUENCE [LARGE SCALE GENOMIC DNA]</scope>
    <source>
        <strain evidence="1 2">CGMCC 1.12662</strain>
    </source>
</reference>
<dbReference type="AlphaFoldDB" id="A0A285IQ87"/>
<proteinExistence type="predicted"/>
<organism evidence="1 2">
    <name type="scientific">Pseudooceanicola antarcticus</name>
    <dbReference type="NCBI Taxonomy" id="1247613"/>
    <lineage>
        <taxon>Bacteria</taxon>
        <taxon>Pseudomonadati</taxon>
        <taxon>Pseudomonadota</taxon>
        <taxon>Alphaproteobacteria</taxon>
        <taxon>Rhodobacterales</taxon>
        <taxon>Paracoccaceae</taxon>
        <taxon>Pseudooceanicola</taxon>
    </lineage>
</organism>
<evidence type="ECO:0000313" key="1">
    <source>
        <dbReference type="EMBL" id="SNY50158.1"/>
    </source>
</evidence>
<dbReference type="RefSeq" id="WP_143516881.1">
    <property type="nucleotide sequence ID" value="NZ_OBEA01000003.1"/>
</dbReference>
<dbReference type="Proteomes" id="UP000231655">
    <property type="component" value="Unassembled WGS sequence"/>
</dbReference>